<dbReference type="Proteomes" id="UP000009062">
    <property type="component" value="Chromosome"/>
</dbReference>
<gene>
    <name evidence="1" type="ordered locus">Pogu_1099</name>
</gene>
<accession>H6QA04</accession>
<keyword evidence="2" id="KW-1185">Reference proteome</keyword>
<dbReference type="eggNOG" id="arCOG03745">
    <property type="taxonomic scope" value="Archaea"/>
</dbReference>
<evidence type="ECO:0000313" key="1">
    <source>
        <dbReference type="EMBL" id="AFA39126.1"/>
    </source>
</evidence>
<dbReference type="HOGENOM" id="CLU_145188_1_0_2"/>
<dbReference type="EMBL" id="CP003316">
    <property type="protein sequence ID" value="AFA39126.1"/>
    <property type="molecule type" value="Genomic_DNA"/>
</dbReference>
<sequence length="81" mass="8884">MGHVLVKAKFRGREEVVYDEIPVDTGTTLTVLPLEVVDKLIETSFAVELKLGDGRKVYVAEAEIEGRKGPVRIVAFKGATQ</sequence>
<name>H6QA04_PYROT</name>
<reference evidence="1 2" key="1">
    <citation type="journal article" date="2012" name="Stand. Genomic Sci.">
        <title>Complete genome sequence of Pyrobaculum oguniense.</title>
        <authorList>
            <person name="Bernick D.L."/>
            <person name="Karplus K."/>
            <person name="Lui L.M."/>
            <person name="Coker J.K."/>
            <person name="Murphy J.N."/>
            <person name="Chan P.P."/>
            <person name="Cozen A.E."/>
            <person name="Lowe T.M."/>
        </authorList>
    </citation>
    <scope>NUCLEOTIDE SEQUENCE [LARGE SCALE GENOMIC DNA]</scope>
    <source>
        <strain evidence="1 2">TE7</strain>
    </source>
</reference>
<dbReference type="AlphaFoldDB" id="H6QA04"/>
<proteinExistence type="predicted"/>
<organism evidence="1 2">
    <name type="scientific">Pyrobaculum oguniense (strain DSM 13380 / JCM 10595 / TE7)</name>
    <dbReference type="NCBI Taxonomy" id="698757"/>
    <lineage>
        <taxon>Archaea</taxon>
        <taxon>Thermoproteota</taxon>
        <taxon>Thermoprotei</taxon>
        <taxon>Thermoproteales</taxon>
        <taxon>Thermoproteaceae</taxon>
        <taxon>Pyrobaculum</taxon>
    </lineage>
</organism>
<dbReference type="KEGG" id="pog:Pogu_1099"/>
<protein>
    <submittedName>
        <fullName evidence="1">Uncharacterized protein</fullName>
    </submittedName>
</protein>
<evidence type="ECO:0000313" key="2">
    <source>
        <dbReference type="Proteomes" id="UP000009062"/>
    </source>
</evidence>